<keyword evidence="2" id="KW-1185">Reference proteome</keyword>
<comment type="caution">
    <text evidence="1">The sequence shown here is derived from an EMBL/GenBank/DDBJ whole genome shotgun (WGS) entry which is preliminary data.</text>
</comment>
<organism evidence="1 2">
    <name type="scientific">Bifidobacterium longum subsp. infantis</name>
    <dbReference type="NCBI Taxonomy" id="1682"/>
    <lineage>
        <taxon>Bacteria</taxon>
        <taxon>Bacillati</taxon>
        <taxon>Actinomycetota</taxon>
        <taxon>Actinomycetes</taxon>
        <taxon>Bifidobacteriales</taxon>
        <taxon>Bifidobacteriaceae</taxon>
        <taxon>Bifidobacterium</taxon>
    </lineage>
</organism>
<sequence>MDSTPNEALPVRDVVVATRKVPMIEAVLGKKQ</sequence>
<dbReference type="EMBL" id="CCWP01000007">
    <property type="protein sequence ID" value="CEE98574.1"/>
    <property type="molecule type" value="Genomic_DNA"/>
</dbReference>
<protein>
    <submittedName>
        <fullName evidence="1">Uncharacterized protein</fullName>
    </submittedName>
</protein>
<dbReference type="Proteomes" id="UP000043107">
    <property type="component" value="Unassembled WGS sequence"/>
</dbReference>
<reference evidence="1 2" key="1">
    <citation type="submission" date="2014-09" db="EMBL/GenBank/DDBJ databases">
        <authorList>
            <person name="Bertelli C."/>
        </authorList>
    </citation>
    <scope>NUCLEOTIDE SEQUENCE [LARGE SCALE GENOMIC DNA]</scope>
    <source>
        <strain evidence="1 2">BIC1401111250</strain>
    </source>
</reference>
<accession>A0ABM9R275</accession>
<name>A0ABM9R275_BIFLI</name>
<evidence type="ECO:0000313" key="1">
    <source>
        <dbReference type="EMBL" id="CEE98574.1"/>
    </source>
</evidence>
<proteinExistence type="predicted"/>
<gene>
    <name evidence="1" type="ORF">BLIC_c00394</name>
</gene>
<evidence type="ECO:0000313" key="2">
    <source>
        <dbReference type="Proteomes" id="UP000043107"/>
    </source>
</evidence>